<evidence type="ECO:0000256" key="4">
    <source>
        <dbReference type="ARBA" id="ARBA00023239"/>
    </source>
</evidence>
<dbReference type="Gene3D" id="3.90.1590.10">
    <property type="entry name" value="glutathione-dependent formaldehyde- activating enzyme (gfa)"/>
    <property type="match status" value="1"/>
</dbReference>
<gene>
    <name evidence="6" type="ORF">C9I49_03945</name>
    <name evidence="7" type="ORF">SAMN05216222_0275</name>
</gene>
<evidence type="ECO:0000259" key="5">
    <source>
        <dbReference type="PROSITE" id="PS51891"/>
    </source>
</evidence>
<comment type="similarity">
    <text evidence="1">Belongs to the Gfa family.</text>
</comment>
<dbReference type="Pfam" id="PF04828">
    <property type="entry name" value="GFA"/>
    <property type="match status" value="1"/>
</dbReference>
<dbReference type="STRING" id="1148509.SAMN05216222_0275"/>
<evidence type="ECO:0000313" key="6">
    <source>
        <dbReference type="EMBL" id="PWE47378.1"/>
    </source>
</evidence>
<dbReference type="InterPro" id="IPR006913">
    <property type="entry name" value="CENP-V/GFA"/>
</dbReference>
<reference evidence="7 8" key="1">
    <citation type="submission" date="2016-10" db="EMBL/GenBank/DDBJ databases">
        <authorList>
            <person name="de Groot N.N."/>
        </authorList>
    </citation>
    <scope>NUCLEOTIDE SEQUENCE [LARGE SCALE GENOMIC DNA]</scope>
    <source>
        <strain evidence="7 8">LMG 26867</strain>
    </source>
</reference>
<evidence type="ECO:0000256" key="1">
    <source>
        <dbReference type="ARBA" id="ARBA00005495"/>
    </source>
</evidence>
<protein>
    <submittedName>
        <fullName evidence="6">GFA family protein</fullName>
    </submittedName>
</protein>
<dbReference type="AlphaFoldDB" id="A0A1H1MVY5"/>
<dbReference type="Proteomes" id="UP000245056">
    <property type="component" value="Unassembled WGS sequence"/>
</dbReference>
<dbReference type="RefSeq" id="WP_092269790.1">
    <property type="nucleotide sequence ID" value="NZ_JBJGXP010000008.1"/>
</dbReference>
<evidence type="ECO:0000313" key="9">
    <source>
        <dbReference type="Proteomes" id="UP000245056"/>
    </source>
</evidence>
<name>A0A1H1MVY5_9PSED</name>
<keyword evidence="2" id="KW-0479">Metal-binding</keyword>
<dbReference type="OrthoDB" id="7765631at2"/>
<proteinExistence type="inferred from homology"/>
<dbReference type="PANTHER" id="PTHR33337">
    <property type="entry name" value="GFA DOMAIN-CONTAINING PROTEIN"/>
    <property type="match status" value="1"/>
</dbReference>
<feature type="domain" description="CENP-V/GFA" evidence="5">
    <location>
        <begin position="5"/>
        <end position="124"/>
    </location>
</feature>
<evidence type="ECO:0000256" key="3">
    <source>
        <dbReference type="ARBA" id="ARBA00022833"/>
    </source>
</evidence>
<evidence type="ECO:0000313" key="7">
    <source>
        <dbReference type="EMBL" id="SDR91051.1"/>
    </source>
</evidence>
<dbReference type="GO" id="GO:0046872">
    <property type="term" value="F:metal ion binding"/>
    <property type="evidence" value="ECO:0007669"/>
    <property type="project" value="UniProtKB-KW"/>
</dbReference>
<dbReference type="EMBL" id="LT629762">
    <property type="protein sequence ID" value="SDR91051.1"/>
    <property type="molecule type" value="Genomic_DNA"/>
</dbReference>
<dbReference type="EMBL" id="QFAW01000004">
    <property type="protein sequence ID" value="PWE47378.1"/>
    <property type="molecule type" value="Genomic_DNA"/>
</dbReference>
<reference evidence="6 9" key="2">
    <citation type="submission" date="2018-05" db="EMBL/GenBank/DDBJ databases">
        <title>Genome sequences of two Antarctic strains of Pseudomonas prosekii: insights into adaptation to extreme conditions.</title>
        <authorList>
            <person name="Snopkova K."/>
            <person name="Dufkova K."/>
            <person name="Cejkova D."/>
            <person name="Sedlacek I."/>
            <person name="Smajs D."/>
        </authorList>
    </citation>
    <scope>NUCLEOTIDE SEQUENCE [LARGE SCALE GENOMIC DNA]</scope>
    <source>
        <strain evidence="6 9">P2673</strain>
    </source>
</reference>
<evidence type="ECO:0000256" key="2">
    <source>
        <dbReference type="ARBA" id="ARBA00022723"/>
    </source>
</evidence>
<dbReference type="SUPFAM" id="SSF51316">
    <property type="entry name" value="Mss4-like"/>
    <property type="match status" value="1"/>
</dbReference>
<organism evidence="7 8">
    <name type="scientific">Pseudomonas prosekii</name>
    <dbReference type="NCBI Taxonomy" id="1148509"/>
    <lineage>
        <taxon>Bacteria</taxon>
        <taxon>Pseudomonadati</taxon>
        <taxon>Pseudomonadota</taxon>
        <taxon>Gammaproteobacteria</taxon>
        <taxon>Pseudomonadales</taxon>
        <taxon>Pseudomonadaceae</taxon>
        <taxon>Pseudomonas</taxon>
    </lineage>
</organism>
<dbReference type="PANTHER" id="PTHR33337:SF40">
    <property type="entry name" value="CENP-V_GFA DOMAIN-CONTAINING PROTEIN-RELATED"/>
    <property type="match status" value="1"/>
</dbReference>
<sequence length="133" mass="14524">MDEFHQGSCLCGAVKYQVSAPLKAVSHCHCGKCRKAHGAAFATYASAPRSAVSISSSVEALKRFQSSPGITRQFCSNCGTSLFWSDANGAYADWISIAVGTLDTPFRAAKQRHTCVSEKASWFEIEDRWPQEQ</sequence>
<dbReference type="Proteomes" id="UP000198481">
    <property type="component" value="Chromosome I"/>
</dbReference>
<accession>A0A1H1MVY5</accession>
<dbReference type="PROSITE" id="PS51891">
    <property type="entry name" value="CENP_V_GFA"/>
    <property type="match status" value="1"/>
</dbReference>
<keyword evidence="4" id="KW-0456">Lyase</keyword>
<dbReference type="InterPro" id="IPR011057">
    <property type="entry name" value="Mss4-like_sf"/>
</dbReference>
<evidence type="ECO:0000313" key="8">
    <source>
        <dbReference type="Proteomes" id="UP000198481"/>
    </source>
</evidence>
<dbReference type="GO" id="GO:0016846">
    <property type="term" value="F:carbon-sulfur lyase activity"/>
    <property type="evidence" value="ECO:0007669"/>
    <property type="project" value="InterPro"/>
</dbReference>
<keyword evidence="3" id="KW-0862">Zinc</keyword>